<organism evidence="2 3">
    <name type="scientific">Ilyodon furcidens</name>
    <name type="common">goldbreast splitfin</name>
    <dbReference type="NCBI Taxonomy" id="33524"/>
    <lineage>
        <taxon>Eukaryota</taxon>
        <taxon>Metazoa</taxon>
        <taxon>Chordata</taxon>
        <taxon>Craniata</taxon>
        <taxon>Vertebrata</taxon>
        <taxon>Euteleostomi</taxon>
        <taxon>Actinopterygii</taxon>
        <taxon>Neopterygii</taxon>
        <taxon>Teleostei</taxon>
        <taxon>Neoteleostei</taxon>
        <taxon>Acanthomorphata</taxon>
        <taxon>Ovalentaria</taxon>
        <taxon>Atherinomorphae</taxon>
        <taxon>Cyprinodontiformes</taxon>
        <taxon>Goodeidae</taxon>
        <taxon>Ilyodon</taxon>
    </lineage>
</organism>
<accession>A0ABV0T3R0</accession>
<protein>
    <recommendedName>
        <fullName evidence="4">Transmembrane protein</fullName>
    </recommendedName>
</protein>
<keyword evidence="3" id="KW-1185">Reference proteome</keyword>
<evidence type="ECO:0000313" key="2">
    <source>
        <dbReference type="EMBL" id="MEQ2227515.1"/>
    </source>
</evidence>
<sequence>MFQVRFPFLIGHLDSALLCDLMGLMIVCLDLFLLFLVMKFISAPVLLVSVLSPVFWFLGFVYSLSCLSSCSRLSLFGSPGFQSPGLSTTVSCFPLITCPIVSGPSSFVFKFIFVLCSARCRHVSLGFVLVPDPVLLAF</sequence>
<feature type="transmembrane region" description="Helical" evidence="1">
    <location>
        <begin position="15"/>
        <end position="38"/>
    </location>
</feature>
<feature type="transmembrane region" description="Helical" evidence="1">
    <location>
        <begin position="45"/>
        <end position="64"/>
    </location>
</feature>
<keyword evidence="1" id="KW-0812">Transmembrane</keyword>
<evidence type="ECO:0008006" key="4">
    <source>
        <dbReference type="Google" id="ProtNLM"/>
    </source>
</evidence>
<reference evidence="2 3" key="1">
    <citation type="submission" date="2021-06" db="EMBL/GenBank/DDBJ databases">
        <authorList>
            <person name="Palmer J.M."/>
        </authorList>
    </citation>
    <scope>NUCLEOTIDE SEQUENCE [LARGE SCALE GENOMIC DNA]</scope>
    <source>
        <strain evidence="3">if_2019</strain>
        <tissue evidence="2">Muscle</tissue>
    </source>
</reference>
<gene>
    <name evidence="2" type="ORF">ILYODFUR_038379</name>
</gene>
<keyword evidence="1" id="KW-1133">Transmembrane helix</keyword>
<name>A0ABV0T3R0_9TELE</name>
<keyword evidence="1" id="KW-0472">Membrane</keyword>
<comment type="caution">
    <text evidence="2">The sequence shown here is derived from an EMBL/GenBank/DDBJ whole genome shotgun (WGS) entry which is preliminary data.</text>
</comment>
<dbReference type="Proteomes" id="UP001482620">
    <property type="component" value="Unassembled WGS sequence"/>
</dbReference>
<evidence type="ECO:0000313" key="3">
    <source>
        <dbReference type="Proteomes" id="UP001482620"/>
    </source>
</evidence>
<dbReference type="EMBL" id="JAHRIQ010021022">
    <property type="protein sequence ID" value="MEQ2227515.1"/>
    <property type="molecule type" value="Genomic_DNA"/>
</dbReference>
<evidence type="ECO:0000256" key="1">
    <source>
        <dbReference type="SAM" id="Phobius"/>
    </source>
</evidence>
<proteinExistence type="predicted"/>